<dbReference type="Gene3D" id="2.170.130.10">
    <property type="entry name" value="TonB-dependent receptor, plug domain"/>
    <property type="match status" value="1"/>
</dbReference>
<evidence type="ECO:0000256" key="8">
    <source>
        <dbReference type="ARBA" id="ARBA00023136"/>
    </source>
</evidence>
<dbReference type="Gene3D" id="2.40.170.20">
    <property type="entry name" value="TonB-dependent receptor, beta-barrel domain"/>
    <property type="match status" value="1"/>
</dbReference>
<evidence type="ECO:0000256" key="10">
    <source>
        <dbReference type="PROSITE-ProRule" id="PRU01360"/>
    </source>
</evidence>
<dbReference type="RefSeq" id="WP_249831980.1">
    <property type="nucleotide sequence ID" value="NZ_JAMGBE010000003.1"/>
</dbReference>
<dbReference type="EMBL" id="JAMGBE010000003">
    <property type="protein sequence ID" value="MCL6730497.1"/>
    <property type="molecule type" value="Genomic_DNA"/>
</dbReference>
<proteinExistence type="inferred from homology"/>
<keyword evidence="14" id="KW-0675">Receptor</keyword>
<gene>
    <name evidence="14" type="ORF">LZ538_10600</name>
</gene>
<evidence type="ECO:0000256" key="7">
    <source>
        <dbReference type="ARBA" id="ARBA00023077"/>
    </source>
</evidence>
<dbReference type="PANTHER" id="PTHR30069">
    <property type="entry name" value="TONB-DEPENDENT OUTER MEMBRANE RECEPTOR"/>
    <property type="match status" value="1"/>
</dbReference>
<keyword evidence="8 10" id="KW-0472">Membrane</keyword>
<evidence type="ECO:0000313" key="15">
    <source>
        <dbReference type="Proteomes" id="UP001165342"/>
    </source>
</evidence>
<evidence type="ECO:0000256" key="11">
    <source>
        <dbReference type="RuleBase" id="RU003357"/>
    </source>
</evidence>
<evidence type="ECO:0000256" key="9">
    <source>
        <dbReference type="ARBA" id="ARBA00023237"/>
    </source>
</evidence>
<keyword evidence="2 10" id="KW-0813">Transport</keyword>
<comment type="similarity">
    <text evidence="10 11">Belongs to the TonB-dependent receptor family.</text>
</comment>
<evidence type="ECO:0000259" key="12">
    <source>
        <dbReference type="Pfam" id="PF00593"/>
    </source>
</evidence>
<dbReference type="Pfam" id="PF07715">
    <property type="entry name" value="Plug"/>
    <property type="match status" value="1"/>
</dbReference>
<organism evidence="14 15">
    <name type="scientific">Sphingomonas hankyongi</name>
    <dbReference type="NCBI Taxonomy" id="2908209"/>
    <lineage>
        <taxon>Bacteria</taxon>
        <taxon>Pseudomonadati</taxon>
        <taxon>Pseudomonadota</taxon>
        <taxon>Alphaproteobacteria</taxon>
        <taxon>Sphingomonadales</taxon>
        <taxon>Sphingomonadaceae</taxon>
        <taxon>Sphingomonas</taxon>
    </lineage>
</organism>
<keyword evidence="15" id="KW-1185">Reference proteome</keyword>
<keyword evidence="9 10" id="KW-0998">Cell outer membrane</keyword>
<evidence type="ECO:0000259" key="13">
    <source>
        <dbReference type="Pfam" id="PF07715"/>
    </source>
</evidence>
<sequence length="613" mass="65879">MPALPIETAQIVITASRSPGSEAETPASVTIIDRDRIERLGDALVPSLLRLSPSVAVTTQGPTGLLTEVRIRGAENNHTLLFIDGIRANDPATGDFARFELLNADLASRVEVVRGPQSALWGSQAIGGVVAVNGTADSPGYAASAQAGSFATLRGSGYGALTSSASSIAAALGWQRADGIDSFGAPGGDKDGYRNLSGRVRATTRVSSSLELGASAIALTGRAEFDGYSPITFERTDTLDNSRNRLVAGRVWAAFGGETAPWSGHIGISALSSSNRNYLVDNPVNRTSGTRQTIDAQVERQFVAGKLEQRFILAADAERETFEARDVIYAGATDQDRDRSHHALTAEWRGTRGGLSGDLAVRHDMFNRFNDATTVRASLLAEVGSGFALAGSYAQGIAQPTFFDLYGFFPGDFVGNPDLKPESSRGFEGSLRFRRAKLAASLTAFRQRLHDEIVDNATFTSVVNSEGVSRRWGIEAELAWQPLPDLRLTADYAYLEASQPSGIINERLEEQRRPKHSGSIAADGSFGRWSYGASLAFVGAHLDREEVFPFGVVRLDPYWLAGARLAYAASPRVQIFARGSNLFDARYEDSVGYRTEGRGLFVGIRLADRRSSP</sequence>
<evidence type="ECO:0000256" key="2">
    <source>
        <dbReference type="ARBA" id="ARBA00022448"/>
    </source>
</evidence>
<keyword evidence="4 10" id="KW-0812">Transmembrane</keyword>
<accession>A0ABT0S3X9</accession>
<dbReference type="PROSITE" id="PS52016">
    <property type="entry name" value="TONB_DEPENDENT_REC_3"/>
    <property type="match status" value="1"/>
</dbReference>
<evidence type="ECO:0000256" key="5">
    <source>
        <dbReference type="ARBA" id="ARBA00022729"/>
    </source>
</evidence>
<keyword evidence="5" id="KW-0732">Signal</keyword>
<keyword evidence="3 10" id="KW-1134">Transmembrane beta strand</keyword>
<comment type="caution">
    <text evidence="14">The sequence shown here is derived from an EMBL/GenBank/DDBJ whole genome shotgun (WGS) entry which is preliminary data.</text>
</comment>
<dbReference type="SUPFAM" id="SSF56935">
    <property type="entry name" value="Porins"/>
    <property type="match status" value="1"/>
</dbReference>
<protein>
    <submittedName>
        <fullName evidence="14">TonB-dependent receptor</fullName>
    </submittedName>
</protein>
<comment type="subcellular location">
    <subcellularLocation>
        <location evidence="1 10">Cell outer membrane</location>
        <topology evidence="1 10">Multi-pass membrane protein</topology>
    </subcellularLocation>
</comment>
<evidence type="ECO:0000256" key="1">
    <source>
        <dbReference type="ARBA" id="ARBA00004571"/>
    </source>
</evidence>
<evidence type="ECO:0000256" key="4">
    <source>
        <dbReference type="ARBA" id="ARBA00022692"/>
    </source>
</evidence>
<dbReference type="PANTHER" id="PTHR30069:SF53">
    <property type="entry name" value="COLICIN I RECEPTOR-RELATED"/>
    <property type="match status" value="1"/>
</dbReference>
<dbReference type="Pfam" id="PF00593">
    <property type="entry name" value="TonB_dep_Rec_b-barrel"/>
    <property type="match status" value="1"/>
</dbReference>
<dbReference type="Proteomes" id="UP001165342">
    <property type="component" value="Unassembled WGS sequence"/>
</dbReference>
<evidence type="ECO:0000313" key="14">
    <source>
        <dbReference type="EMBL" id="MCL6730497.1"/>
    </source>
</evidence>
<dbReference type="InterPro" id="IPR036942">
    <property type="entry name" value="Beta-barrel_TonB_sf"/>
</dbReference>
<evidence type="ECO:0000256" key="6">
    <source>
        <dbReference type="ARBA" id="ARBA00023065"/>
    </source>
</evidence>
<feature type="domain" description="TonB-dependent receptor-like beta-barrel" evidence="12">
    <location>
        <begin position="181"/>
        <end position="582"/>
    </location>
</feature>
<keyword evidence="6" id="KW-0406">Ion transport</keyword>
<reference evidence="14" key="1">
    <citation type="submission" date="2022-05" db="EMBL/GenBank/DDBJ databases">
        <authorList>
            <person name="Jo J.-H."/>
            <person name="Im W.-T."/>
        </authorList>
    </citation>
    <scope>NUCLEOTIDE SEQUENCE</scope>
    <source>
        <strain evidence="14">SE220</strain>
    </source>
</reference>
<dbReference type="InterPro" id="IPR012910">
    <property type="entry name" value="Plug_dom"/>
</dbReference>
<name>A0ABT0S3X9_9SPHN</name>
<dbReference type="InterPro" id="IPR039426">
    <property type="entry name" value="TonB-dep_rcpt-like"/>
</dbReference>
<dbReference type="InterPro" id="IPR037066">
    <property type="entry name" value="Plug_dom_sf"/>
</dbReference>
<evidence type="ECO:0000256" key="3">
    <source>
        <dbReference type="ARBA" id="ARBA00022452"/>
    </source>
</evidence>
<feature type="domain" description="TonB-dependent receptor plug" evidence="13">
    <location>
        <begin position="23"/>
        <end position="129"/>
    </location>
</feature>
<keyword evidence="7 11" id="KW-0798">TonB box</keyword>
<dbReference type="InterPro" id="IPR000531">
    <property type="entry name" value="Beta-barrel_TonB"/>
</dbReference>